<dbReference type="Pfam" id="PF17175">
    <property type="entry name" value="MOLO1"/>
    <property type="match status" value="1"/>
</dbReference>
<dbReference type="GO" id="GO:0005892">
    <property type="term" value="C:acetylcholine-gated channel complex"/>
    <property type="evidence" value="ECO:0007669"/>
    <property type="project" value="InterPro"/>
</dbReference>
<evidence type="ECO:0000256" key="1">
    <source>
        <dbReference type="SAM" id="Phobius"/>
    </source>
</evidence>
<evidence type="ECO:0000313" key="3">
    <source>
        <dbReference type="RefSeq" id="XP_035659900.1"/>
    </source>
</evidence>
<dbReference type="OrthoDB" id="10050181at2759"/>
<gene>
    <name evidence="3" type="primary">LOC118404732</name>
</gene>
<dbReference type="Proteomes" id="UP000001554">
    <property type="component" value="Chromosome 17"/>
</dbReference>
<dbReference type="KEGG" id="bfo:118404732"/>
<keyword evidence="1" id="KW-1133">Transmembrane helix</keyword>
<keyword evidence="2" id="KW-1185">Reference proteome</keyword>
<reference evidence="3" key="2">
    <citation type="submission" date="2025-08" db="UniProtKB">
        <authorList>
            <consortium name="RefSeq"/>
        </authorList>
    </citation>
    <scope>IDENTIFICATION</scope>
    <source>
        <strain evidence="3">S238N-H82</strain>
        <tissue evidence="3">Testes</tissue>
    </source>
</reference>
<dbReference type="InterPro" id="IPR033438">
    <property type="entry name" value="MOLO1"/>
</dbReference>
<accession>A0A9J7HK80</accession>
<dbReference type="RefSeq" id="XP_035659900.1">
    <property type="nucleotide sequence ID" value="XM_035804007.1"/>
</dbReference>
<reference evidence="2" key="1">
    <citation type="journal article" date="2020" name="Nat. Ecol. Evol.">
        <title>Deeply conserved synteny resolves early events in vertebrate evolution.</title>
        <authorList>
            <person name="Simakov O."/>
            <person name="Marletaz F."/>
            <person name="Yue J.X."/>
            <person name="O'Connell B."/>
            <person name="Jenkins J."/>
            <person name="Brandt A."/>
            <person name="Calef R."/>
            <person name="Tung C.H."/>
            <person name="Huang T.K."/>
            <person name="Schmutz J."/>
            <person name="Satoh N."/>
            <person name="Yu J.K."/>
            <person name="Putnam N.H."/>
            <person name="Green R.E."/>
            <person name="Rokhsar D.S."/>
        </authorList>
    </citation>
    <scope>NUCLEOTIDE SEQUENCE [LARGE SCALE GENOMIC DNA]</scope>
    <source>
        <strain evidence="2">S238N-H82</strain>
    </source>
</reference>
<dbReference type="AlphaFoldDB" id="A0A9J7HK80"/>
<keyword evidence="1" id="KW-0472">Membrane</keyword>
<organism evidence="2 3">
    <name type="scientific">Branchiostoma floridae</name>
    <name type="common">Florida lancelet</name>
    <name type="synonym">Amphioxus</name>
    <dbReference type="NCBI Taxonomy" id="7739"/>
    <lineage>
        <taxon>Eukaryota</taxon>
        <taxon>Metazoa</taxon>
        <taxon>Chordata</taxon>
        <taxon>Cephalochordata</taxon>
        <taxon>Leptocardii</taxon>
        <taxon>Amphioxiformes</taxon>
        <taxon>Branchiostomatidae</taxon>
        <taxon>Branchiostoma</taxon>
    </lineage>
</organism>
<dbReference type="GeneID" id="118404732"/>
<keyword evidence="1" id="KW-0812">Transmembrane</keyword>
<feature type="transmembrane region" description="Helical" evidence="1">
    <location>
        <begin position="271"/>
        <end position="295"/>
    </location>
</feature>
<name>A0A9J7HK80_BRAFL</name>
<proteinExistence type="predicted"/>
<evidence type="ECO:0000313" key="2">
    <source>
        <dbReference type="Proteomes" id="UP000001554"/>
    </source>
</evidence>
<sequence>MERSSMVIRSRMGSAPLDAVRTLQAGSVLQTSCGAQATPQNTHAGSLPTMAGHYRAVLLVLTLSPWVLQKTTGQEVQPPRSSVDEIVEECTRRNVRSLCDPDGILTTEEEVEIRRSLEDIERTSFARNSRICASTGQRLNATVVVLPALPNPSTSSEDKDLVNTLIQALLPDRTICNVVAIFLLKTSKLYWTHATGSGSDVPHKIHGRTLKMATRNETQLDTIKLNLYDIVDATPEEPYYLARGVISFGKPAGGGGGGGLAPLGWGGDWTIMLYIGIGLISTITVLALIVCCLLYRRKKLLKKWEEAETDADSAAVMVNISERNNAQPKQQTP</sequence>
<protein>
    <submittedName>
        <fullName evidence="3">Uncharacterized protein LOC118404732 isoform X1</fullName>
    </submittedName>
</protein>